<protein>
    <submittedName>
        <fullName evidence="2">Uncharacterized protein</fullName>
    </submittedName>
</protein>
<reference evidence="2 3" key="1">
    <citation type="submission" date="2019-07" db="EMBL/GenBank/DDBJ databases">
        <title>Complete Genome Sequence of Leptotrichia trevisanii Strain JMUB3935.</title>
        <authorList>
            <person name="Watanabe S."/>
            <person name="Cui L."/>
        </authorList>
    </citation>
    <scope>NUCLEOTIDE SEQUENCE [LARGE SCALE GENOMIC DNA]</scope>
    <source>
        <strain evidence="2 3">JMUB3935</strain>
    </source>
</reference>
<proteinExistence type="predicted"/>
<evidence type="ECO:0000256" key="1">
    <source>
        <dbReference type="SAM" id="MobiDB-lite"/>
    </source>
</evidence>
<feature type="compositionally biased region" description="Basic and acidic residues" evidence="1">
    <location>
        <begin position="8"/>
        <end position="21"/>
    </location>
</feature>
<dbReference type="Proteomes" id="UP000321378">
    <property type="component" value="Chromosome"/>
</dbReference>
<feature type="region of interest" description="Disordered" evidence="1">
    <location>
        <begin position="1"/>
        <end position="22"/>
    </location>
</feature>
<accession>A0A510KLG2</accession>
<evidence type="ECO:0000313" key="3">
    <source>
        <dbReference type="Proteomes" id="UP000321378"/>
    </source>
</evidence>
<organism evidence="2 3">
    <name type="scientific">Leptotrichia trevisanii</name>
    <dbReference type="NCBI Taxonomy" id="109328"/>
    <lineage>
        <taxon>Bacteria</taxon>
        <taxon>Fusobacteriati</taxon>
        <taxon>Fusobacteriota</taxon>
        <taxon>Fusobacteriia</taxon>
        <taxon>Fusobacteriales</taxon>
        <taxon>Leptotrichiaceae</taxon>
        <taxon>Leptotrichia</taxon>
    </lineage>
</organism>
<dbReference type="RefSeq" id="WP_146996905.1">
    <property type="nucleotide sequence ID" value="NZ_AP019840.1"/>
</dbReference>
<dbReference type="AlphaFoldDB" id="A0A510KLG2"/>
<sequence>MKKQTPKKLRDGNPGKEKTMEVSESWIRKQATKLQLTIKETAEFVGKGQQYVRVGLQTGRLKFGTAVPKFKDENEKEARRRAGKRNWDYDIQRVHVERYVGISYRKFLELKYVVVA</sequence>
<evidence type="ECO:0000313" key="2">
    <source>
        <dbReference type="EMBL" id="BBM52559.1"/>
    </source>
</evidence>
<gene>
    <name evidence="2" type="ORF">JMUB3935_1538</name>
</gene>
<name>A0A510KLG2_9FUSO</name>
<dbReference type="EMBL" id="AP019840">
    <property type="protein sequence ID" value="BBM52559.1"/>
    <property type="molecule type" value="Genomic_DNA"/>
</dbReference>